<evidence type="ECO:0000256" key="4">
    <source>
        <dbReference type="ARBA" id="ARBA00022989"/>
    </source>
</evidence>
<feature type="transmembrane region" description="Helical" evidence="7">
    <location>
        <begin position="26"/>
        <end position="47"/>
    </location>
</feature>
<dbReference type="PANTHER" id="PTHR30287:SF2">
    <property type="entry name" value="BLL1001 PROTEIN"/>
    <property type="match status" value="1"/>
</dbReference>
<dbReference type="RefSeq" id="WP_105943393.1">
    <property type="nucleotide sequence ID" value="NZ_CP027433.1"/>
</dbReference>
<feature type="domain" description="ABC3 transporter permease C-terminal" evidence="8">
    <location>
        <begin position="719"/>
        <end position="834"/>
    </location>
</feature>
<evidence type="ECO:0000256" key="7">
    <source>
        <dbReference type="SAM" id="Phobius"/>
    </source>
</evidence>
<dbReference type="PANTHER" id="PTHR30287">
    <property type="entry name" value="MEMBRANE COMPONENT OF PREDICTED ABC SUPERFAMILY METABOLITE UPTAKE TRANSPORTER"/>
    <property type="match status" value="1"/>
</dbReference>
<comment type="similarity">
    <text evidence="6">Belongs to the ABC-4 integral membrane protein family.</text>
</comment>
<keyword evidence="2" id="KW-1003">Cell membrane</keyword>
<gene>
    <name evidence="10" type="ORF">C6V83_16930</name>
</gene>
<protein>
    <submittedName>
        <fullName evidence="10">ABC transporter permease</fullName>
    </submittedName>
</protein>
<feature type="transmembrane region" description="Helical" evidence="7">
    <location>
        <begin position="256"/>
        <end position="278"/>
    </location>
</feature>
<evidence type="ECO:0000256" key="5">
    <source>
        <dbReference type="ARBA" id="ARBA00023136"/>
    </source>
</evidence>
<evidence type="ECO:0000256" key="3">
    <source>
        <dbReference type="ARBA" id="ARBA00022692"/>
    </source>
</evidence>
<dbReference type="Proteomes" id="UP000239814">
    <property type="component" value="Chromosome"/>
</dbReference>
<dbReference type="Pfam" id="PF12704">
    <property type="entry name" value="MacB_PCD"/>
    <property type="match status" value="1"/>
</dbReference>
<dbReference type="InterPro" id="IPR025857">
    <property type="entry name" value="MacB_PCD"/>
</dbReference>
<evidence type="ECO:0000313" key="11">
    <source>
        <dbReference type="Proteomes" id="UP000239814"/>
    </source>
</evidence>
<feature type="domain" description="ABC3 transporter permease C-terminal" evidence="8">
    <location>
        <begin position="257"/>
        <end position="375"/>
    </location>
</feature>
<organism evidence="10 11">
    <name type="scientific">Gordonia iterans</name>
    <dbReference type="NCBI Taxonomy" id="1004901"/>
    <lineage>
        <taxon>Bacteria</taxon>
        <taxon>Bacillati</taxon>
        <taxon>Actinomycetota</taxon>
        <taxon>Actinomycetes</taxon>
        <taxon>Mycobacteriales</taxon>
        <taxon>Gordoniaceae</taxon>
        <taxon>Gordonia</taxon>
    </lineage>
</organism>
<dbReference type="AlphaFoldDB" id="A0A2S0KJ34"/>
<feature type="transmembrane region" description="Helical" evidence="7">
    <location>
        <begin position="476"/>
        <end position="497"/>
    </location>
</feature>
<comment type="subcellular location">
    <subcellularLocation>
        <location evidence="1">Cell membrane</location>
        <topology evidence="1">Multi-pass membrane protein</topology>
    </subcellularLocation>
</comment>
<evidence type="ECO:0000256" key="1">
    <source>
        <dbReference type="ARBA" id="ARBA00004651"/>
    </source>
</evidence>
<evidence type="ECO:0000256" key="6">
    <source>
        <dbReference type="ARBA" id="ARBA00038076"/>
    </source>
</evidence>
<feature type="transmembrane region" description="Helical" evidence="7">
    <location>
        <begin position="759"/>
        <end position="787"/>
    </location>
</feature>
<keyword evidence="5 7" id="KW-0472">Membrane</keyword>
<evidence type="ECO:0000256" key="2">
    <source>
        <dbReference type="ARBA" id="ARBA00022475"/>
    </source>
</evidence>
<dbReference type="InterPro" id="IPR038766">
    <property type="entry name" value="Membrane_comp_ABC_pdt"/>
</dbReference>
<dbReference type="InterPro" id="IPR003838">
    <property type="entry name" value="ABC3_permease_C"/>
</dbReference>
<evidence type="ECO:0000313" key="10">
    <source>
        <dbReference type="EMBL" id="AVM01690.1"/>
    </source>
</evidence>
<sequence length="841" mass="87098">MSALGAGLTRVRILNLRELASHRLRVVTSLIVVIVSSALLIAVLGAYGSMTETVRQFNAAISGSATVEVAAIADSGIEDQLVGELRREVSDAKAVVPLVRGVVLIDDEPVTLLGSDMRVTSLSPQLRSAVESSDREVNPDDFRDGVIVGAATGLREGQTVEIGGAEVRVLGVVDSPDTQVLNGGRFLFAYLDLAQTLAGLDGAVDSIMIVPDDGVETAALKSQVAAVVDGRAAVVDPDFRVKQSEVASAVTRDSTLLVSMVSLIIAAFLVFNTMNMAVASRRQALAMIRAIGARRRHLVGDLLAEAGVFGLVGGLIGVPVGILAGRWAVGKLPSAVGSTALQVEYHLPVFAIPIAVIACVLACVAATALAARSVFAVAPVEAMVPGEASDANPPSSRLLWSVGVGGVAVLAGSFAMAATVEGRGALLAGAVYSVGALLICFGITVPLVRAVVWASRRFGGPGQLAAINSDRAPRRVWATVMTVGVAIAVGIGTSGALNNMVGSISNSLDGLADPDVYVSSRSAEDIPVGPILDPAIAEQAQRIPGVERVIGGQWAAVNVGEARAMLQGLEPGSAAPFIKKSSPEAVQQTLDGDGILVSRVLARTLGVQVGDTLRFATPTGYRELVVRDAVNYVTIDSGTGAISATLMAEWFNRPGDTYLQVFTEPGADRAEVQRQLAAIADRYPGPGNRPVHVYTGQVALEATQKTVEQAGAFTVAIQWIVAAAAAIALLNTLLLSVLERRRELGVLRAMGASRRFVTRMVLAEAGGVAAVGALVGIVMGSGLHYIADTILAETTSIDIIYQPLWSSVGYVAAAAALCLLGAVVPAYRASRMNITESILSE</sequence>
<dbReference type="GO" id="GO:0005886">
    <property type="term" value="C:plasma membrane"/>
    <property type="evidence" value="ECO:0007669"/>
    <property type="project" value="UniProtKB-SubCell"/>
</dbReference>
<feature type="transmembrane region" description="Helical" evidence="7">
    <location>
        <begin position="716"/>
        <end position="738"/>
    </location>
</feature>
<dbReference type="KEGG" id="git:C6V83_16930"/>
<dbReference type="EMBL" id="CP027433">
    <property type="protein sequence ID" value="AVM01690.1"/>
    <property type="molecule type" value="Genomic_DNA"/>
</dbReference>
<reference evidence="10 11" key="1">
    <citation type="submission" date="2018-03" db="EMBL/GenBank/DDBJ databases">
        <title>Characteristics and genome of n-alkane degrading marine bacteria Gordonia iterans isolated from crude oil contaminated in Tae-an, South Korea.</title>
        <authorList>
            <person name="Lee S.-S."/>
            <person name="Kim H."/>
        </authorList>
    </citation>
    <scope>NUCLEOTIDE SEQUENCE [LARGE SCALE GENOMIC DNA]</scope>
    <source>
        <strain evidence="10 11">Co17</strain>
    </source>
</reference>
<feature type="transmembrane region" description="Helical" evidence="7">
    <location>
        <begin position="430"/>
        <end position="455"/>
    </location>
</feature>
<keyword evidence="4 7" id="KW-1133">Transmembrane helix</keyword>
<evidence type="ECO:0000259" key="8">
    <source>
        <dbReference type="Pfam" id="PF02687"/>
    </source>
</evidence>
<name>A0A2S0KJ34_9ACTN</name>
<feature type="transmembrane region" description="Helical" evidence="7">
    <location>
        <begin position="298"/>
        <end position="329"/>
    </location>
</feature>
<feature type="transmembrane region" description="Helical" evidence="7">
    <location>
        <begin position="398"/>
        <end position="418"/>
    </location>
</feature>
<feature type="domain" description="MacB-like periplasmic core" evidence="9">
    <location>
        <begin position="29"/>
        <end position="226"/>
    </location>
</feature>
<dbReference type="OrthoDB" id="4362224at2"/>
<feature type="transmembrane region" description="Helical" evidence="7">
    <location>
        <begin position="349"/>
        <end position="377"/>
    </location>
</feature>
<evidence type="ECO:0000259" key="9">
    <source>
        <dbReference type="Pfam" id="PF12704"/>
    </source>
</evidence>
<keyword evidence="3 7" id="KW-0812">Transmembrane</keyword>
<keyword evidence="11" id="KW-1185">Reference proteome</keyword>
<accession>A0A2S0KJ34</accession>
<proteinExistence type="inferred from homology"/>
<feature type="transmembrane region" description="Helical" evidence="7">
    <location>
        <begin position="807"/>
        <end position="827"/>
    </location>
</feature>
<dbReference type="Pfam" id="PF02687">
    <property type="entry name" value="FtsX"/>
    <property type="match status" value="2"/>
</dbReference>